<dbReference type="EMBL" id="CP060719">
    <property type="protein sequence ID" value="QNN70948.1"/>
    <property type="molecule type" value="Genomic_DNA"/>
</dbReference>
<dbReference type="PROSITE" id="PS50194">
    <property type="entry name" value="FILAMIN_REPEAT"/>
    <property type="match status" value="1"/>
</dbReference>
<dbReference type="Proteomes" id="UP000515804">
    <property type="component" value="Chromosome"/>
</dbReference>
<evidence type="ECO:0000256" key="1">
    <source>
        <dbReference type="SAM" id="SignalP"/>
    </source>
</evidence>
<sequence>MTSTLRIAGSALLLLALVACNRQGPEVPKAVDDNKTVQDQGDGVQSVMVSPDAAKVGAEVDGRGEIITEVRTFEVGQKVYISVPAKFGRKSGDKLEIFWFHDGRSRHEELKPMSGAFAVFEHIPAEAGTYNVEVDANGQPIALVQFEVK</sequence>
<evidence type="ECO:0008006" key="4">
    <source>
        <dbReference type="Google" id="ProtNLM"/>
    </source>
</evidence>
<dbReference type="AlphaFoldDB" id="A0A7G9SSX3"/>
<proteinExistence type="predicted"/>
<evidence type="ECO:0000313" key="3">
    <source>
        <dbReference type="Proteomes" id="UP000515804"/>
    </source>
</evidence>
<keyword evidence="1" id="KW-0732">Signal</keyword>
<accession>A0A7G9SSX3</accession>
<dbReference type="PROSITE" id="PS51257">
    <property type="entry name" value="PROKAR_LIPOPROTEIN"/>
    <property type="match status" value="1"/>
</dbReference>
<reference evidence="2 3" key="1">
    <citation type="submission" date="2020-08" db="EMBL/GenBank/DDBJ databases">
        <title>Genome sequence of Thermomonas carbonis KCTC 42013T.</title>
        <authorList>
            <person name="Hyun D.-W."/>
            <person name="Bae J.-W."/>
        </authorList>
    </citation>
    <scope>NUCLEOTIDE SEQUENCE [LARGE SCALE GENOMIC DNA]</scope>
    <source>
        <strain evidence="2 3">KCTC 42013</strain>
    </source>
</reference>
<feature type="chain" id="PRO_5028953329" description="FixH family protein" evidence="1">
    <location>
        <begin position="25"/>
        <end position="149"/>
    </location>
</feature>
<gene>
    <name evidence="2" type="ORF">H9L16_05025</name>
</gene>
<dbReference type="InterPro" id="IPR017868">
    <property type="entry name" value="Filamin/ABP280_repeat-like"/>
</dbReference>
<organism evidence="2 3">
    <name type="scientific">Thermomonas carbonis</name>
    <dbReference type="NCBI Taxonomy" id="1463158"/>
    <lineage>
        <taxon>Bacteria</taxon>
        <taxon>Pseudomonadati</taxon>
        <taxon>Pseudomonadota</taxon>
        <taxon>Gammaproteobacteria</taxon>
        <taxon>Lysobacterales</taxon>
        <taxon>Lysobacteraceae</taxon>
        <taxon>Thermomonas</taxon>
    </lineage>
</organism>
<evidence type="ECO:0000313" key="2">
    <source>
        <dbReference type="EMBL" id="QNN70948.1"/>
    </source>
</evidence>
<name>A0A7G9SSX3_9GAMM</name>
<dbReference type="RefSeq" id="WP_187553463.1">
    <property type="nucleotide sequence ID" value="NZ_BMZL01000001.1"/>
</dbReference>
<dbReference type="KEGG" id="tcn:H9L16_05025"/>
<keyword evidence="3" id="KW-1185">Reference proteome</keyword>
<protein>
    <recommendedName>
        <fullName evidence="4">FixH family protein</fullName>
    </recommendedName>
</protein>
<feature type="signal peptide" evidence="1">
    <location>
        <begin position="1"/>
        <end position="24"/>
    </location>
</feature>